<dbReference type="OrthoDB" id="8959514at2759"/>
<dbReference type="EMBL" id="SRLO01000032">
    <property type="protein sequence ID" value="TNN83657.1"/>
    <property type="molecule type" value="Genomic_DNA"/>
</dbReference>
<comment type="caution">
    <text evidence="1">The sequence shown here is derived from an EMBL/GenBank/DDBJ whole genome shotgun (WGS) entry which is preliminary data.</text>
</comment>
<sequence length="174" mass="18839">MHPQQYKRGQNVTFQATCDSWSPILQSFRRENLPTAEPVRQIKAKTPIGTKLRGNGGGEPCGKLSAPVGVAQPIAETPAHLMHCGLPAGIGRQTTQVPWILAHYSECRPIGCIVSLPDTCGLADFERLEFVSARATDTYLVNDDPSRGPGMPECFLVSDTYRAASTTCLTHLAC</sequence>
<dbReference type="Proteomes" id="UP000314294">
    <property type="component" value="Unassembled WGS sequence"/>
</dbReference>
<reference evidence="1 2" key="1">
    <citation type="submission" date="2019-03" db="EMBL/GenBank/DDBJ databases">
        <title>First draft genome of Liparis tanakae, snailfish: a comprehensive survey of snailfish specific genes.</title>
        <authorList>
            <person name="Kim W."/>
            <person name="Song I."/>
            <person name="Jeong J.-H."/>
            <person name="Kim D."/>
            <person name="Kim S."/>
            <person name="Ryu S."/>
            <person name="Song J.Y."/>
            <person name="Lee S.K."/>
        </authorList>
    </citation>
    <scope>NUCLEOTIDE SEQUENCE [LARGE SCALE GENOMIC DNA]</scope>
    <source>
        <tissue evidence="1">Muscle</tissue>
    </source>
</reference>
<dbReference type="AlphaFoldDB" id="A0A4Z2J0U7"/>
<protein>
    <submittedName>
        <fullName evidence="1">Uncharacterized protein</fullName>
    </submittedName>
</protein>
<accession>A0A4Z2J0U7</accession>
<evidence type="ECO:0000313" key="2">
    <source>
        <dbReference type="Proteomes" id="UP000314294"/>
    </source>
</evidence>
<gene>
    <name evidence="1" type="ORF">EYF80_006175</name>
</gene>
<evidence type="ECO:0000313" key="1">
    <source>
        <dbReference type="EMBL" id="TNN83657.1"/>
    </source>
</evidence>
<keyword evidence="2" id="KW-1185">Reference proteome</keyword>
<proteinExistence type="predicted"/>
<organism evidence="1 2">
    <name type="scientific">Liparis tanakae</name>
    <name type="common">Tanaka's snailfish</name>
    <dbReference type="NCBI Taxonomy" id="230148"/>
    <lineage>
        <taxon>Eukaryota</taxon>
        <taxon>Metazoa</taxon>
        <taxon>Chordata</taxon>
        <taxon>Craniata</taxon>
        <taxon>Vertebrata</taxon>
        <taxon>Euteleostomi</taxon>
        <taxon>Actinopterygii</taxon>
        <taxon>Neopterygii</taxon>
        <taxon>Teleostei</taxon>
        <taxon>Neoteleostei</taxon>
        <taxon>Acanthomorphata</taxon>
        <taxon>Eupercaria</taxon>
        <taxon>Perciformes</taxon>
        <taxon>Cottioidei</taxon>
        <taxon>Cottales</taxon>
        <taxon>Liparidae</taxon>
        <taxon>Liparis</taxon>
    </lineage>
</organism>
<name>A0A4Z2J0U7_9TELE</name>